<dbReference type="GO" id="GO:0006508">
    <property type="term" value="P:proteolysis"/>
    <property type="evidence" value="ECO:0007669"/>
    <property type="project" value="UniProtKB-KW"/>
</dbReference>
<comment type="similarity">
    <text evidence="2 6">Belongs to the band 7/mec-2 family. HflK subfamily.</text>
</comment>
<organism evidence="9 10">
    <name type="scientific">Scleromatobacter humisilvae</name>
    <dbReference type="NCBI Taxonomy" id="2897159"/>
    <lineage>
        <taxon>Bacteria</taxon>
        <taxon>Pseudomonadati</taxon>
        <taxon>Pseudomonadota</taxon>
        <taxon>Betaproteobacteria</taxon>
        <taxon>Burkholderiales</taxon>
        <taxon>Sphaerotilaceae</taxon>
        <taxon>Scleromatobacter</taxon>
    </lineage>
</organism>
<dbReference type="Pfam" id="PF12221">
    <property type="entry name" value="HflK_N"/>
    <property type="match status" value="1"/>
</dbReference>
<dbReference type="InterPro" id="IPR001107">
    <property type="entry name" value="Band_7"/>
</dbReference>
<dbReference type="NCBIfam" id="TIGR01933">
    <property type="entry name" value="hflK"/>
    <property type="match status" value="1"/>
</dbReference>
<dbReference type="PANTHER" id="PTHR43327:SF2">
    <property type="entry name" value="MODULATOR OF FTSH PROTEASE HFLK"/>
    <property type="match status" value="1"/>
</dbReference>
<dbReference type="CDD" id="cd03404">
    <property type="entry name" value="SPFH_HflK"/>
    <property type="match status" value="1"/>
</dbReference>
<sequence>MLGPFMAAGQEGPPDLEEMWRDFTRKLSAFVGLGKKGGDPGNGFQPDARSAGVGVALVALIVVVVWLFSGSFIVQEGQKGVVTTFGRYSHTVEAGWGWRWPYPFQAEQTIDFTQTRTKEIGGIGISPTSGLRDSAMLTQDENIVDVRFSVQYSLKDARAYLFENSKPDKAVEQAAESAVREIVGSSRIDSVLYEQRGALTAALVKSIQQQLDTLNAGVLIANVNIESVNPPDQVTAAFSDVVKAGVDRDALKNEGQAYANHVIPAAQGDAARLREDALAYKARIVNAAEGDSDRFKAIYAEYQKAPGVTRDRMYIDAMQDVFSHVTKVMVDTHGGNNLIQLPLDKLTQAAAATSASQPAAPAQPDAAAATTVAVSPTDPAADARSRDNSRGRDRDSR</sequence>
<dbReference type="Proteomes" id="UP001139353">
    <property type="component" value="Unassembled WGS sequence"/>
</dbReference>
<feature type="compositionally biased region" description="Low complexity" evidence="7">
    <location>
        <begin position="352"/>
        <end position="380"/>
    </location>
</feature>
<accession>A0A9X1YLK2</accession>
<dbReference type="InterPro" id="IPR036013">
    <property type="entry name" value="Band_7/SPFH_dom_sf"/>
</dbReference>
<comment type="function">
    <text evidence="6">HflC and HflK could encode or regulate a protease.</text>
</comment>
<dbReference type="PANTHER" id="PTHR43327">
    <property type="entry name" value="STOMATIN-LIKE PROTEIN 2, MITOCHONDRIAL"/>
    <property type="match status" value="1"/>
</dbReference>
<proteinExistence type="inferred from homology"/>
<evidence type="ECO:0000256" key="1">
    <source>
        <dbReference type="ARBA" id="ARBA00004167"/>
    </source>
</evidence>
<evidence type="ECO:0000256" key="7">
    <source>
        <dbReference type="SAM" id="MobiDB-lite"/>
    </source>
</evidence>
<keyword evidence="9" id="KW-0378">Hydrolase</keyword>
<dbReference type="Pfam" id="PF01145">
    <property type="entry name" value="Band_7"/>
    <property type="match status" value="1"/>
</dbReference>
<comment type="subunit">
    <text evidence="6">HflC and HflK may interact to form a multimeric complex.</text>
</comment>
<dbReference type="GO" id="GO:0008233">
    <property type="term" value="F:peptidase activity"/>
    <property type="evidence" value="ECO:0007669"/>
    <property type="project" value="UniProtKB-KW"/>
</dbReference>
<keyword evidence="3 6" id="KW-0812">Transmembrane</keyword>
<evidence type="ECO:0000259" key="8">
    <source>
        <dbReference type="SMART" id="SM00244"/>
    </source>
</evidence>
<comment type="subcellular location">
    <subcellularLocation>
        <location evidence="1">Membrane</location>
        <topology evidence="1">Single-pass membrane protein</topology>
    </subcellularLocation>
</comment>
<dbReference type="InterPro" id="IPR020980">
    <property type="entry name" value="Membrane_HflK_N"/>
</dbReference>
<evidence type="ECO:0000256" key="3">
    <source>
        <dbReference type="ARBA" id="ARBA00022692"/>
    </source>
</evidence>
<keyword evidence="5 6" id="KW-0472">Membrane</keyword>
<keyword evidence="9" id="KW-0645">Protease</keyword>
<dbReference type="EMBL" id="JAJLJH010000002">
    <property type="protein sequence ID" value="MCK9686602.1"/>
    <property type="molecule type" value="Genomic_DNA"/>
</dbReference>
<evidence type="ECO:0000313" key="10">
    <source>
        <dbReference type="Proteomes" id="UP001139353"/>
    </source>
</evidence>
<feature type="region of interest" description="Disordered" evidence="7">
    <location>
        <begin position="352"/>
        <end position="397"/>
    </location>
</feature>
<dbReference type="RefSeq" id="WP_275682621.1">
    <property type="nucleotide sequence ID" value="NZ_JAJLJH010000002.1"/>
</dbReference>
<evidence type="ECO:0000256" key="5">
    <source>
        <dbReference type="ARBA" id="ARBA00023136"/>
    </source>
</evidence>
<dbReference type="SMART" id="SM00244">
    <property type="entry name" value="PHB"/>
    <property type="match status" value="1"/>
</dbReference>
<evidence type="ECO:0000313" key="9">
    <source>
        <dbReference type="EMBL" id="MCK9686602.1"/>
    </source>
</evidence>
<feature type="compositionally biased region" description="Basic and acidic residues" evidence="7">
    <location>
        <begin position="381"/>
        <end position="397"/>
    </location>
</feature>
<evidence type="ECO:0000256" key="6">
    <source>
        <dbReference type="RuleBase" id="RU364113"/>
    </source>
</evidence>
<feature type="domain" description="Band 7" evidence="8">
    <location>
        <begin position="69"/>
        <end position="242"/>
    </location>
</feature>
<reference evidence="9" key="1">
    <citation type="submission" date="2021-11" db="EMBL/GenBank/DDBJ databases">
        <title>BS-T2-15 a new species belonging to the Comamonadaceae family isolated from the soil of a French oak forest.</title>
        <authorList>
            <person name="Mieszkin S."/>
            <person name="Alain K."/>
        </authorList>
    </citation>
    <scope>NUCLEOTIDE SEQUENCE</scope>
    <source>
        <strain evidence="9">BS-T2-15</strain>
    </source>
</reference>
<dbReference type="SUPFAM" id="SSF117892">
    <property type="entry name" value="Band 7/SPFH domain"/>
    <property type="match status" value="1"/>
</dbReference>
<comment type="caution">
    <text evidence="9">The sequence shown here is derived from an EMBL/GenBank/DDBJ whole genome shotgun (WGS) entry which is preliminary data.</text>
</comment>
<protein>
    <recommendedName>
        <fullName evidence="6">Protein HflK</fullName>
    </recommendedName>
</protein>
<name>A0A9X1YLK2_9BURK</name>
<keyword evidence="10" id="KW-1185">Reference proteome</keyword>
<evidence type="ECO:0000256" key="4">
    <source>
        <dbReference type="ARBA" id="ARBA00022989"/>
    </source>
</evidence>
<feature type="transmembrane region" description="Helical" evidence="6">
    <location>
        <begin position="51"/>
        <end position="74"/>
    </location>
</feature>
<dbReference type="Gene3D" id="3.30.479.30">
    <property type="entry name" value="Band 7 domain"/>
    <property type="match status" value="1"/>
</dbReference>
<dbReference type="InterPro" id="IPR050710">
    <property type="entry name" value="Band7/mec-2_domain"/>
</dbReference>
<dbReference type="AlphaFoldDB" id="A0A9X1YLK2"/>
<evidence type="ECO:0000256" key="2">
    <source>
        <dbReference type="ARBA" id="ARBA00006971"/>
    </source>
</evidence>
<dbReference type="InterPro" id="IPR010201">
    <property type="entry name" value="HflK"/>
</dbReference>
<dbReference type="GO" id="GO:0016020">
    <property type="term" value="C:membrane"/>
    <property type="evidence" value="ECO:0007669"/>
    <property type="project" value="UniProtKB-SubCell"/>
</dbReference>
<gene>
    <name evidence="9" type="primary">hflK</name>
    <name evidence="9" type="ORF">LPC04_12875</name>
</gene>
<keyword evidence="4 6" id="KW-1133">Transmembrane helix</keyword>